<dbReference type="AlphaFoldDB" id="A0AAJ2LKR5"/>
<gene>
    <name evidence="10" type="ORF">RJJ65_07115</name>
</gene>
<dbReference type="GO" id="GO:0009007">
    <property type="term" value="F:site-specific DNA-methyltransferase (adenine-specific) activity"/>
    <property type="evidence" value="ECO:0007669"/>
    <property type="project" value="UniProtKB-EC"/>
</dbReference>
<dbReference type="EC" id="2.1.1.72" evidence="2"/>
<dbReference type="GO" id="GO:0032259">
    <property type="term" value="P:methylation"/>
    <property type="evidence" value="ECO:0007669"/>
    <property type="project" value="UniProtKB-KW"/>
</dbReference>
<dbReference type="EMBL" id="JAVLSF010000003">
    <property type="protein sequence ID" value="MDR9772426.1"/>
    <property type="molecule type" value="Genomic_DNA"/>
</dbReference>
<dbReference type="InterPro" id="IPR022749">
    <property type="entry name" value="D12N6_MeTrfase_N"/>
</dbReference>
<dbReference type="Proteomes" id="UP001268610">
    <property type="component" value="Unassembled WGS sequence"/>
</dbReference>
<evidence type="ECO:0000256" key="4">
    <source>
        <dbReference type="ARBA" id="ARBA00022679"/>
    </source>
</evidence>
<dbReference type="InterPro" id="IPR002052">
    <property type="entry name" value="DNA_methylase_N6_adenine_CS"/>
</dbReference>
<evidence type="ECO:0000256" key="7">
    <source>
        <dbReference type="ARBA" id="ARBA00047942"/>
    </source>
</evidence>
<comment type="caution">
    <text evidence="10">The sequence shown here is derived from an EMBL/GenBank/DDBJ whole genome shotgun (WGS) entry which is preliminary data.</text>
</comment>
<evidence type="ECO:0000256" key="2">
    <source>
        <dbReference type="ARBA" id="ARBA00011900"/>
    </source>
</evidence>
<evidence type="ECO:0000259" key="8">
    <source>
        <dbReference type="Pfam" id="PF02384"/>
    </source>
</evidence>
<evidence type="ECO:0000313" key="10">
    <source>
        <dbReference type="EMBL" id="MDR9772426.1"/>
    </source>
</evidence>
<evidence type="ECO:0000256" key="6">
    <source>
        <dbReference type="ARBA" id="ARBA00022747"/>
    </source>
</evidence>
<keyword evidence="4 10" id="KW-0808">Transferase</keyword>
<sequence>MNQQALSSFIWSVADLLRGDYKQADYGKVILPFTVLRRLDCVLEPTRAAVVAEFETRKSLGIDPTPFLKRKSGLSFFNTSDIDMKRLVGDQDNISSNLQFYIRGFSEDVRDIFERFEFATQVDRLAKAGLLYQVTERFARIDLHPDKVDSHQMGLIFEELIRRFSELSNETAGEHFTPREVISLMVHLLFVEDDEVLSKPGVIRTIYDPAAGTGGMLSVADEYLVEHNPNARLVMNGQELNPESYAICKADMLIKGQDVSKVVFGNTLSDDGHAGEKFDYMLSNPPFGVEWKKVEKEVRREHEQQGFNGRFGSGLPRVSDGSLLFLMHLISKMRPAADGGSRFAIVLNGSPLFTGGAGSGESEIRRYVLENDLLEAIVALPTDMFYNTGISTYIWVLTNRKPANRKGRVQLINGSGFWQKMRRSLGSKRKMISEEDIGEVTRLFGEFTEAQLVTVVDAEGKEVTRQVMRPGEAEPVAPEGGKVKLAPLSRIFANQAFGYRNITVERPLRDEVGEVVLGQRGKAKGNSQPDSRLRDTENVPLTEEVEAYFQREVLPHVPDAWIDHDKTKVGYEIPFNRLFYVFEPPRSLDEINAELKQVTDRVRMMIGELS</sequence>
<dbReference type="RefSeq" id="WP_310865557.1">
    <property type="nucleotide sequence ID" value="NZ_JAVLSF010000003.1"/>
</dbReference>
<dbReference type="GO" id="GO:0003677">
    <property type="term" value="F:DNA binding"/>
    <property type="evidence" value="ECO:0007669"/>
    <property type="project" value="InterPro"/>
</dbReference>
<dbReference type="PROSITE" id="PS00092">
    <property type="entry name" value="N6_MTASE"/>
    <property type="match status" value="1"/>
</dbReference>
<organism evidence="10 11">
    <name type="scientific">Rhizobium hidalgonense</name>
    <dbReference type="NCBI Taxonomy" id="1538159"/>
    <lineage>
        <taxon>Bacteria</taxon>
        <taxon>Pseudomonadati</taxon>
        <taxon>Pseudomonadota</taxon>
        <taxon>Alphaproteobacteria</taxon>
        <taxon>Hyphomicrobiales</taxon>
        <taxon>Rhizobiaceae</taxon>
        <taxon>Rhizobium/Agrobacterium group</taxon>
        <taxon>Rhizobium</taxon>
    </lineage>
</organism>
<keyword evidence="6" id="KW-0680">Restriction system</keyword>
<dbReference type="InterPro" id="IPR038333">
    <property type="entry name" value="T1MK-like_N_sf"/>
</dbReference>
<keyword evidence="5" id="KW-0949">S-adenosyl-L-methionine</keyword>
<dbReference type="SUPFAM" id="SSF53335">
    <property type="entry name" value="S-adenosyl-L-methionine-dependent methyltransferases"/>
    <property type="match status" value="1"/>
</dbReference>
<dbReference type="GO" id="GO:0008170">
    <property type="term" value="F:N-methyltransferase activity"/>
    <property type="evidence" value="ECO:0007669"/>
    <property type="project" value="InterPro"/>
</dbReference>
<dbReference type="InterPro" id="IPR003356">
    <property type="entry name" value="DNA_methylase_A-5"/>
</dbReference>
<dbReference type="GO" id="GO:0009307">
    <property type="term" value="P:DNA restriction-modification system"/>
    <property type="evidence" value="ECO:0007669"/>
    <property type="project" value="UniProtKB-KW"/>
</dbReference>
<feature type="domain" description="DNA methylase adenine-specific" evidence="8">
    <location>
        <begin position="150"/>
        <end position="451"/>
    </location>
</feature>
<dbReference type="PANTHER" id="PTHR42933">
    <property type="entry name" value="SLR6095 PROTEIN"/>
    <property type="match status" value="1"/>
</dbReference>
<reference evidence="10" key="1">
    <citation type="submission" date="2023-04" db="EMBL/GenBank/DDBJ databases">
        <title>Genomic characterization of faba bean (Vicia faba) microsymbionts in Mexican soils.</title>
        <authorList>
            <person name="Rivera Orduna F.N."/>
            <person name="Guevara-Luna J."/>
            <person name="Yan J."/>
            <person name="Arroyo-Herrera I."/>
            <person name="Li Y."/>
            <person name="Vasquez-Murrieta M.S."/>
            <person name="Wang E.T."/>
        </authorList>
    </citation>
    <scope>NUCLEOTIDE SEQUENCE</scope>
    <source>
        <strain evidence="10">CH26</strain>
    </source>
</reference>
<comment type="similarity">
    <text evidence="1">Belongs to the N(4)/N(6)-methyltransferase family.</text>
</comment>
<evidence type="ECO:0000259" key="9">
    <source>
        <dbReference type="Pfam" id="PF12161"/>
    </source>
</evidence>
<feature type="domain" description="N6 adenine-specific DNA methyltransferase N-terminal" evidence="9">
    <location>
        <begin position="6"/>
        <end position="138"/>
    </location>
</feature>
<protein>
    <recommendedName>
        <fullName evidence="2">site-specific DNA-methyltransferase (adenine-specific)</fullName>
        <ecNumber evidence="2">2.1.1.72</ecNumber>
    </recommendedName>
</protein>
<dbReference type="PANTHER" id="PTHR42933:SF3">
    <property type="entry name" value="TYPE I RESTRICTION ENZYME MJAVIII METHYLASE SUBUNIT"/>
    <property type="match status" value="1"/>
</dbReference>
<dbReference type="InterPro" id="IPR029063">
    <property type="entry name" value="SAM-dependent_MTases_sf"/>
</dbReference>
<name>A0AAJ2LKR5_9HYPH</name>
<evidence type="ECO:0000256" key="5">
    <source>
        <dbReference type="ARBA" id="ARBA00022691"/>
    </source>
</evidence>
<dbReference type="Pfam" id="PF12161">
    <property type="entry name" value="HsdM_N"/>
    <property type="match status" value="1"/>
</dbReference>
<evidence type="ECO:0000256" key="1">
    <source>
        <dbReference type="ARBA" id="ARBA00006594"/>
    </source>
</evidence>
<accession>A0AAJ2LKR5</accession>
<comment type="catalytic activity">
    <reaction evidence="7">
        <text>a 2'-deoxyadenosine in DNA + S-adenosyl-L-methionine = an N(6)-methyl-2'-deoxyadenosine in DNA + S-adenosyl-L-homocysteine + H(+)</text>
        <dbReference type="Rhea" id="RHEA:15197"/>
        <dbReference type="Rhea" id="RHEA-COMP:12418"/>
        <dbReference type="Rhea" id="RHEA-COMP:12419"/>
        <dbReference type="ChEBI" id="CHEBI:15378"/>
        <dbReference type="ChEBI" id="CHEBI:57856"/>
        <dbReference type="ChEBI" id="CHEBI:59789"/>
        <dbReference type="ChEBI" id="CHEBI:90615"/>
        <dbReference type="ChEBI" id="CHEBI:90616"/>
        <dbReference type="EC" id="2.1.1.72"/>
    </reaction>
</comment>
<dbReference type="Pfam" id="PF02384">
    <property type="entry name" value="N6_Mtase"/>
    <property type="match status" value="1"/>
</dbReference>
<evidence type="ECO:0000256" key="3">
    <source>
        <dbReference type="ARBA" id="ARBA00022603"/>
    </source>
</evidence>
<dbReference type="InterPro" id="IPR051537">
    <property type="entry name" value="DNA_Adenine_Mtase"/>
</dbReference>
<dbReference type="PRINTS" id="PR00507">
    <property type="entry name" value="N12N6MTFRASE"/>
</dbReference>
<dbReference type="Gene3D" id="1.20.1260.30">
    <property type="match status" value="1"/>
</dbReference>
<dbReference type="Gene3D" id="3.40.50.150">
    <property type="entry name" value="Vaccinia Virus protein VP39"/>
    <property type="match status" value="1"/>
</dbReference>
<evidence type="ECO:0000313" key="11">
    <source>
        <dbReference type="Proteomes" id="UP001268610"/>
    </source>
</evidence>
<keyword evidence="3 10" id="KW-0489">Methyltransferase</keyword>
<proteinExistence type="inferred from homology"/>